<dbReference type="OrthoDB" id="1467785at2"/>
<feature type="transmembrane region" description="Helical" evidence="1">
    <location>
        <begin position="45"/>
        <end position="70"/>
    </location>
</feature>
<gene>
    <name evidence="2" type="ORF">AO498_02415</name>
</gene>
<evidence type="ECO:0000313" key="2">
    <source>
        <dbReference type="EMBL" id="AMQ55235.1"/>
    </source>
</evidence>
<dbReference type="AlphaFoldDB" id="A0A142EJD0"/>
<dbReference type="PATRIC" id="fig|1727163.4.peg.506"/>
<accession>A0A142EJD0</accession>
<dbReference type="EMBL" id="CP012836">
    <property type="protein sequence ID" value="AMQ55235.1"/>
    <property type="molecule type" value="Genomic_DNA"/>
</dbReference>
<organism evidence="2 3">
    <name type="scientific">Algoriphagus sanaruensis</name>
    <dbReference type="NCBI Taxonomy" id="1727163"/>
    <lineage>
        <taxon>Bacteria</taxon>
        <taxon>Pseudomonadati</taxon>
        <taxon>Bacteroidota</taxon>
        <taxon>Cytophagia</taxon>
        <taxon>Cytophagales</taxon>
        <taxon>Cyclobacteriaceae</taxon>
        <taxon>Algoriphagus</taxon>
    </lineage>
</organism>
<evidence type="ECO:0000313" key="3">
    <source>
        <dbReference type="Proteomes" id="UP000073816"/>
    </source>
</evidence>
<reference evidence="2 3" key="2">
    <citation type="journal article" date="2016" name="Genome Announc.">
        <title>Complete Genome Sequence of Algoriphagus sp. Strain M8-2, Isolated from a Brackish Lake.</title>
        <authorList>
            <person name="Muraguchi Y."/>
            <person name="Kushimoto K."/>
            <person name="Ohtsubo Y."/>
            <person name="Suzuki T."/>
            <person name="Dohra H."/>
            <person name="Kimbara K."/>
            <person name="Shintani M."/>
        </authorList>
    </citation>
    <scope>NUCLEOTIDE SEQUENCE [LARGE SCALE GENOMIC DNA]</scope>
    <source>
        <strain evidence="2 3">M8-2</strain>
    </source>
</reference>
<proteinExistence type="predicted"/>
<sequence length="161" mass="18274">MHQFHHSYRDKNNGYLLAGSVLLLMGITVWITPFFLEVDTPISKILLVGGIPVLLGLGLVSTYSGTLIDFERKTIKKYRNILWIKTGKWESLPKVENAELIHYTYQHTNLPNGISPTSSYEITTYKCVLKLEGKGLLVFDYAKEKDAIRALGQIQKGLQLY</sequence>
<dbReference type="KEGG" id="alm:AO498_02415"/>
<keyword evidence="3" id="KW-1185">Reference proteome</keyword>
<keyword evidence="1" id="KW-1133">Transmembrane helix</keyword>
<dbReference type="Proteomes" id="UP000073816">
    <property type="component" value="Chromosome"/>
</dbReference>
<protein>
    <submittedName>
        <fullName evidence="2">Uncharacterized protein</fullName>
    </submittedName>
</protein>
<dbReference type="RefSeq" id="WP_067543292.1">
    <property type="nucleotide sequence ID" value="NZ_CP012836.1"/>
</dbReference>
<reference evidence="3" key="1">
    <citation type="submission" date="2015-09" db="EMBL/GenBank/DDBJ databases">
        <title>Complete sequence of Algoriphagus sp. M8-2.</title>
        <authorList>
            <person name="Shintani M."/>
        </authorList>
    </citation>
    <scope>NUCLEOTIDE SEQUENCE [LARGE SCALE GENOMIC DNA]</scope>
    <source>
        <strain evidence="3">M8-2</strain>
    </source>
</reference>
<keyword evidence="1" id="KW-0812">Transmembrane</keyword>
<evidence type="ECO:0000256" key="1">
    <source>
        <dbReference type="SAM" id="Phobius"/>
    </source>
</evidence>
<keyword evidence="1" id="KW-0472">Membrane</keyword>
<name>A0A142EJD0_9BACT</name>
<feature type="transmembrane region" description="Helical" evidence="1">
    <location>
        <begin position="12"/>
        <end position="33"/>
    </location>
</feature>